<dbReference type="SUPFAM" id="SSF46626">
    <property type="entry name" value="Cytochrome c"/>
    <property type="match status" value="2"/>
</dbReference>
<name>A0ABX6P547_9BURK</name>
<dbReference type="PIRSF" id="PIRSF000005">
    <property type="entry name" value="Cytochrome_c4"/>
    <property type="match status" value="1"/>
</dbReference>
<evidence type="ECO:0000256" key="7">
    <source>
        <dbReference type="ARBA" id="ARBA00023004"/>
    </source>
</evidence>
<proteinExistence type="predicted"/>
<dbReference type="InterPro" id="IPR024167">
    <property type="entry name" value="Cytochrome_c4-like"/>
</dbReference>
<dbReference type="EMBL" id="CP053418">
    <property type="protein sequence ID" value="QJW85227.1"/>
    <property type="molecule type" value="Genomic_DNA"/>
</dbReference>
<evidence type="ECO:0000256" key="4">
    <source>
        <dbReference type="ARBA" id="ARBA00022723"/>
    </source>
</evidence>
<reference evidence="10 11" key="2">
    <citation type="submission" date="2020-05" db="EMBL/GenBank/DDBJ databases">
        <authorList>
            <person name="Khan S.A."/>
            <person name="Jeon C.O."/>
            <person name="Chun B.H."/>
        </authorList>
    </citation>
    <scope>NUCLEOTIDE SEQUENCE [LARGE SCALE GENOMIC DNA]</scope>
    <source>
        <strain evidence="10 11">H242</strain>
    </source>
</reference>
<dbReference type="PANTHER" id="PTHR33751">
    <property type="entry name" value="CBB3-TYPE CYTOCHROME C OXIDASE SUBUNIT FIXP"/>
    <property type="match status" value="1"/>
</dbReference>
<dbReference type="PANTHER" id="PTHR33751:SF9">
    <property type="entry name" value="CYTOCHROME C4"/>
    <property type="match status" value="1"/>
</dbReference>
<dbReference type="InterPro" id="IPR008168">
    <property type="entry name" value="Cyt_C_IC"/>
</dbReference>
<reference evidence="10 11" key="1">
    <citation type="submission" date="2020-05" db="EMBL/GenBank/DDBJ databases">
        <title>Ramlibacter rhizophilus sp. nov., isolated from rhizosphere soil of national flower Mugunghwa from South Korea.</title>
        <authorList>
            <person name="Zheng-Fei Y."/>
            <person name="Huan T."/>
        </authorList>
    </citation>
    <scope>NUCLEOTIDE SEQUENCE [LARGE SCALE GENOMIC DNA]</scope>
    <source>
        <strain evidence="10 11">H242</strain>
    </source>
</reference>
<evidence type="ECO:0000259" key="9">
    <source>
        <dbReference type="PROSITE" id="PS51007"/>
    </source>
</evidence>
<keyword evidence="6" id="KW-0249">Electron transport</keyword>
<gene>
    <name evidence="10" type="ORF">HK414_22875</name>
</gene>
<keyword evidence="3 8" id="KW-0349">Heme</keyword>
<dbReference type="PROSITE" id="PS51007">
    <property type="entry name" value="CYTC"/>
    <property type="match status" value="2"/>
</dbReference>
<keyword evidence="5" id="KW-0574">Periplasm</keyword>
<accession>A0ABX6P547</accession>
<sequence length="186" mass="19692">MAPNAPAVADIAAGEARYTATCAACHGADGNSGAPANPKLAQQHPAYVVKQLQEFKSGKRPSPIMQGFAAQLTEADMQNIGAFPGKQKAKAGFAKDKELVQLGERIYRGGIMNRNIAACAGCHSPNGAGIPAQYPRLSGQHADYTASQLVSFRDGIRKNSPQMSQIANKLNDREIRAVADYIAGLR</sequence>
<evidence type="ECO:0000256" key="6">
    <source>
        <dbReference type="ARBA" id="ARBA00022982"/>
    </source>
</evidence>
<dbReference type="InterPro" id="IPR050597">
    <property type="entry name" value="Cytochrome_c_Oxidase_Subunit"/>
</dbReference>
<evidence type="ECO:0000313" key="10">
    <source>
        <dbReference type="EMBL" id="QJW85227.1"/>
    </source>
</evidence>
<feature type="domain" description="Cytochrome c" evidence="9">
    <location>
        <begin position="9"/>
        <end position="88"/>
    </location>
</feature>
<evidence type="ECO:0000256" key="1">
    <source>
        <dbReference type="ARBA" id="ARBA00004418"/>
    </source>
</evidence>
<organism evidence="10 11">
    <name type="scientific">Ramlibacter terrae</name>
    <dbReference type="NCBI Taxonomy" id="2732511"/>
    <lineage>
        <taxon>Bacteria</taxon>
        <taxon>Pseudomonadati</taxon>
        <taxon>Pseudomonadota</taxon>
        <taxon>Betaproteobacteria</taxon>
        <taxon>Burkholderiales</taxon>
        <taxon>Comamonadaceae</taxon>
        <taxon>Ramlibacter</taxon>
    </lineage>
</organism>
<comment type="subcellular location">
    <subcellularLocation>
        <location evidence="1">Periplasm</location>
    </subcellularLocation>
</comment>
<evidence type="ECO:0000256" key="5">
    <source>
        <dbReference type="ARBA" id="ARBA00022764"/>
    </source>
</evidence>
<dbReference type="Pfam" id="PF00034">
    <property type="entry name" value="Cytochrom_C"/>
    <property type="match status" value="1"/>
</dbReference>
<feature type="domain" description="Cytochrome c" evidence="9">
    <location>
        <begin position="98"/>
        <end position="186"/>
    </location>
</feature>
<dbReference type="Proteomes" id="UP000500826">
    <property type="component" value="Chromosome"/>
</dbReference>
<dbReference type="Pfam" id="PF13442">
    <property type="entry name" value="Cytochrome_CBB3"/>
    <property type="match status" value="1"/>
</dbReference>
<keyword evidence="11" id="KW-1185">Reference proteome</keyword>
<evidence type="ECO:0000256" key="2">
    <source>
        <dbReference type="ARBA" id="ARBA00022448"/>
    </source>
</evidence>
<evidence type="ECO:0000256" key="3">
    <source>
        <dbReference type="ARBA" id="ARBA00022617"/>
    </source>
</evidence>
<evidence type="ECO:0000256" key="8">
    <source>
        <dbReference type="PROSITE-ProRule" id="PRU00433"/>
    </source>
</evidence>
<protein>
    <submittedName>
        <fullName evidence="10">Cytochrome c4</fullName>
    </submittedName>
</protein>
<dbReference type="InterPro" id="IPR036909">
    <property type="entry name" value="Cyt_c-like_dom_sf"/>
</dbReference>
<dbReference type="PRINTS" id="PR00605">
    <property type="entry name" value="CYTCHROMECIC"/>
</dbReference>
<keyword evidence="7 8" id="KW-0408">Iron</keyword>
<evidence type="ECO:0000313" key="11">
    <source>
        <dbReference type="Proteomes" id="UP000500826"/>
    </source>
</evidence>
<dbReference type="InterPro" id="IPR009056">
    <property type="entry name" value="Cyt_c-like_dom"/>
</dbReference>
<dbReference type="Gene3D" id="1.10.760.10">
    <property type="entry name" value="Cytochrome c-like domain"/>
    <property type="match status" value="2"/>
</dbReference>
<keyword evidence="4 8" id="KW-0479">Metal-binding</keyword>
<keyword evidence="2" id="KW-0813">Transport</keyword>